<evidence type="ECO:0000313" key="2">
    <source>
        <dbReference type="EnsemblPlants" id="Kaladp0011s0118.1.v1.1.CDS.1"/>
    </source>
</evidence>
<feature type="compositionally biased region" description="Pro residues" evidence="1">
    <location>
        <begin position="1"/>
        <end position="28"/>
    </location>
</feature>
<organism evidence="2 3">
    <name type="scientific">Kalanchoe fedtschenkoi</name>
    <name type="common">Lavender scallops</name>
    <name type="synonym">South American air plant</name>
    <dbReference type="NCBI Taxonomy" id="63787"/>
    <lineage>
        <taxon>Eukaryota</taxon>
        <taxon>Viridiplantae</taxon>
        <taxon>Streptophyta</taxon>
        <taxon>Embryophyta</taxon>
        <taxon>Tracheophyta</taxon>
        <taxon>Spermatophyta</taxon>
        <taxon>Magnoliopsida</taxon>
        <taxon>eudicotyledons</taxon>
        <taxon>Gunneridae</taxon>
        <taxon>Pentapetalae</taxon>
        <taxon>Saxifragales</taxon>
        <taxon>Crassulaceae</taxon>
        <taxon>Kalanchoe</taxon>
    </lineage>
</organism>
<feature type="region of interest" description="Disordered" evidence="1">
    <location>
        <begin position="1"/>
        <end position="54"/>
    </location>
</feature>
<sequence>MDPASGEPPRPPAAPPRPAPPGPAPPPNAALQNDGSAPPCSHLSDQPDCAPCSRLNDHPDYNPYPYARLSSRCFPSSRRRPYYDHRWSLKLARAAFLTGRSRQPKGRWRPELVC</sequence>
<dbReference type="EnsemblPlants" id="Kaladp0011s0118.1.v1.1">
    <property type="protein sequence ID" value="Kaladp0011s0118.1.v1.1.CDS.1"/>
    <property type="gene ID" value="Kaladp0011s0118.v1.1"/>
</dbReference>
<keyword evidence="3" id="KW-1185">Reference proteome</keyword>
<evidence type="ECO:0000256" key="1">
    <source>
        <dbReference type="SAM" id="MobiDB-lite"/>
    </source>
</evidence>
<accession>A0A7N0SWU6</accession>
<proteinExistence type="predicted"/>
<dbReference type="AlphaFoldDB" id="A0A7N0SWU6"/>
<reference evidence="2" key="1">
    <citation type="submission" date="2021-01" db="UniProtKB">
        <authorList>
            <consortium name="EnsemblPlants"/>
        </authorList>
    </citation>
    <scope>IDENTIFICATION</scope>
</reference>
<dbReference type="Gramene" id="Kaladp0011s0118.1.v1.1">
    <property type="protein sequence ID" value="Kaladp0011s0118.1.v1.1.CDS.1"/>
    <property type="gene ID" value="Kaladp0011s0118.v1.1"/>
</dbReference>
<protein>
    <submittedName>
        <fullName evidence="2">Uncharacterized protein</fullName>
    </submittedName>
</protein>
<evidence type="ECO:0000313" key="3">
    <source>
        <dbReference type="Proteomes" id="UP000594263"/>
    </source>
</evidence>
<name>A0A7N0SWU6_KALFE</name>
<dbReference type="Proteomes" id="UP000594263">
    <property type="component" value="Unplaced"/>
</dbReference>